<evidence type="ECO:0000259" key="7">
    <source>
        <dbReference type="Pfam" id="PF01068"/>
    </source>
</evidence>
<evidence type="ECO:0000256" key="5">
    <source>
        <dbReference type="ARBA" id="ARBA00023204"/>
    </source>
</evidence>
<protein>
    <submittedName>
        <fullName evidence="9">DNA ligase</fullName>
        <ecNumber evidence="9">6.5.1.1</ecNumber>
    </submittedName>
</protein>
<dbReference type="SUPFAM" id="SSF50249">
    <property type="entry name" value="Nucleic acid-binding proteins"/>
    <property type="match status" value="1"/>
</dbReference>
<evidence type="ECO:0000256" key="2">
    <source>
        <dbReference type="ARBA" id="ARBA00022598"/>
    </source>
</evidence>
<reference evidence="9 10" key="1">
    <citation type="submission" date="2023-08" db="EMBL/GenBank/DDBJ databases">
        <title>Pleionea litopenaei sp. nov., isolated from stomach of juvenile Litopenaeus vannamei.</title>
        <authorList>
            <person name="Rho A.M."/>
            <person name="Hwang C.Y."/>
        </authorList>
    </citation>
    <scope>NUCLEOTIDE SEQUENCE [LARGE SCALE GENOMIC DNA]</scope>
    <source>
        <strain evidence="9 10">HL-JVS1</strain>
    </source>
</reference>
<dbReference type="KEGG" id="plei:Q9312_06170"/>
<feature type="domain" description="ATP-dependent DNA ligase family profile" evidence="7">
    <location>
        <begin position="47"/>
        <end position="201"/>
    </location>
</feature>
<dbReference type="InterPro" id="IPR029319">
    <property type="entry name" value="DNA_ligase_OB"/>
</dbReference>
<dbReference type="InterPro" id="IPR050326">
    <property type="entry name" value="NAD_dep_DNA_ligaseB"/>
</dbReference>
<proteinExistence type="predicted"/>
<dbReference type="Pfam" id="PF01068">
    <property type="entry name" value="DNA_ligase_A_M"/>
    <property type="match status" value="1"/>
</dbReference>
<dbReference type="InterPro" id="IPR012340">
    <property type="entry name" value="NA-bd_OB-fold"/>
</dbReference>
<comment type="cofactor">
    <cofactor evidence="1">
        <name>a divalent metal cation</name>
        <dbReference type="ChEBI" id="CHEBI:60240"/>
    </cofactor>
</comment>
<sequence>MKAIGNGICISLSLLPLISSPFQSTKSGPNLLLAQTFKPESDVTEFWVSEKLDGVRTLWNGKELLTRGGYKVHAPDWFTSRLPEQALDGELWIARGEFEKVSSIIRRHDAPDDQWRDIKFMVFDLPHSLKDFNARLKELTFIVKEHQSEHLVLVEHFRVNHIDALYETLADVEKKGGEGLMLHRADSLYQARRTNDLQKLKSYQDAEAKVIAHIEGNGKYQGMMGAILVENKQGIRFKLGSGFSLQQRQTPPEIGSLVTYRYRGYTNHNTPRFATFLRSYQAH</sequence>
<evidence type="ECO:0000313" key="10">
    <source>
        <dbReference type="Proteomes" id="UP001239782"/>
    </source>
</evidence>
<dbReference type="GO" id="GO:0006310">
    <property type="term" value="P:DNA recombination"/>
    <property type="evidence" value="ECO:0007669"/>
    <property type="project" value="InterPro"/>
</dbReference>
<evidence type="ECO:0000256" key="6">
    <source>
        <dbReference type="ARBA" id="ARBA00034003"/>
    </source>
</evidence>
<gene>
    <name evidence="9" type="ORF">Q9312_06170</name>
</gene>
<keyword evidence="10" id="KW-1185">Reference proteome</keyword>
<evidence type="ECO:0000256" key="4">
    <source>
        <dbReference type="ARBA" id="ARBA00022763"/>
    </source>
</evidence>
<dbReference type="RefSeq" id="WP_309203712.1">
    <property type="nucleotide sequence ID" value="NZ_CP133548.1"/>
</dbReference>
<dbReference type="PANTHER" id="PTHR47810">
    <property type="entry name" value="DNA LIGASE"/>
    <property type="match status" value="1"/>
</dbReference>
<dbReference type="AlphaFoldDB" id="A0AA51RW22"/>
<keyword evidence="5" id="KW-0234">DNA repair</keyword>
<keyword evidence="4" id="KW-0227">DNA damage</keyword>
<dbReference type="Proteomes" id="UP001239782">
    <property type="component" value="Chromosome"/>
</dbReference>
<dbReference type="GO" id="GO:0003910">
    <property type="term" value="F:DNA ligase (ATP) activity"/>
    <property type="evidence" value="ECO:0007669"/>
    <property type="project" value="UniProtKB-EC"/>
</dbReference>
<dbReference type="Gene3D" id="3.30.1490.70">
    <property type="match status" value="1"/>
</dbReference>
<feature type="domain" description="DNA ligase OB-like" evidence="8">
    <location>
        <begin position="215"/>
        <end position="278"/>
    </location>
</feature>
<evidence type="ECO:0000259" key="8">
    <source>
        <dbReference type="Pfam" id="PF14743"/>
    </source>
</evidence>
<organism evidence="9 10">
    <name type="scientific">Pleionea litopenaei</name>
    <dbReference type="NCBI Taxonomy" id="3070815"/>
    <lineage>
        <taxon>Bacteria</taxon>
        <taxon>Pseudomonadati</taxon>
        <taxon>Pseudomonadota</taxon>
        <taxon>Gammaproteobacteria</taxon>
        <taxon>Oceanospirillales</taxon>
        <taxon>Pleioneaceae</taxon>
        <taxon>Pleionea</taxon>
    </lineage>
</organism>
<keyword evidence="3" id="KW-0235">DNA replication</keyword>
<dbReference type="Gene3D" id="3.30.470.30">
    <property type="entry name" value="DNA ligase/mRNA capping enzyme"/>
    <property type="match status" value="1"/>
</dbReference>
<dbReference type="SUPFAM" id="SSF56091">
    <property type="entry name" value="DNA ligase/mRNA capping enzyme, catalytic domain"/>
    <property type="match status" value="1"/>
</dbReference>
<dbReference type="Pfam" id="PF14743">
    <property type="entry name" value="DNA_ligase_OB_2"/>
    <property type="match status" value="1"/>
</dbReference>
<dbReference type="GO" id="GO:0006260">
    <property type="term" value="P:DNA replication"/>
    <property type="evidence" value="ECO:0007669"/>
    <property type="project" value="UniProtKB-KW"/>
</dbReference>
<dbReference type="NCBIfam" id="NF006592">
    <property type="entry name" value="PRK09125.1"/>
    <property type="match status" value="1"/>
</dbReference>
<evidence type="ECO:0000313" key="9">
    <source>
        <dbReference type="EMBL" id="WMS88498.1"/>
    </source>
</evidence>
<dbReference type="PANTHER" id="PTHR47810:SF1">
    <property type="entry name" value="DNA LIGASE B"/>
    <property type="match status" value="1"/>
</dbReference>
<dbReference type="CDD" id="cd08041">
    <property type="entry name" value="OBF_kDNA_ligase_like"/>
    <property type="match status" value="1"/>
</dbReference>
<name>A0AA51RW22_9GAMM</name>
<dbReference type="CDD" id="cd07896">
    <property type="entry name" value="Adenylation_kDNA_ligase_like"/>
    <property type="match status" value="1"/>
</dbReference>
<accession>A0AA51RW22</accession>
<dbReference type="EC" id="6.5.1.1" evidence="9"/>
<dbReference type="Gene3D" id="2.40.50.140">
    <property type="entry name" value="Nucleic acid-binding proteins"/>
    <property type="match status" value="1"/>
</dbReference>
<evidence type="ECO:0000256" key="3">
    <source>
        <dbReference type="ARBA" id="ARBA00022705"/>
    </source>
</evidence>
<evidence type="ECO:0000256" key="1">
    <source>
        <dbReference type="ARBA" id="ARBA00001968"/>
    </source>
</evidence>
<dbReference type="EMBL" id="CP133548">
    <property type="protein sequence ID" value="WMS88498.1"/>
    <property type="molecule type" value="Genomic_DNA"/>
</dbReference>
<dbReference type="GO" id="GO:0005524">
    <property type="term" value="F:ATP binding"/>
    <property type="evidence" value="ECO:0007669"/>
    <property type="project" value="InterPro"/>
</dbReference>
<comment type="catalytic activity">
    <reaction evidence="6">
        <text>ATP + (deoxyribonucleotide)n-3'-hydroxyl + 5'-phospho-(deoxyribonucleotide)m = (deoxyribonucleotide)n+m + AMP + diphosphate.</text>
        <dbReference type="EC" id="6.5.1.1"/>
    </reaction>
</comment>
<keyword evidence="2 9" id="KW-0436">Ligase</keyword>
<dbReference type="GO" id="GO:0006281">
    <property type="term" value="P:DNA repair"/>
    <property type="evidence" value="ECO:0007669"/>
    <property type="project" value="UniProtKB-KW"/>
</dbReference>
<dbReference type="InterPro" id="IPR012310">
    <property type="entry name" value="DNA_ligase_ATP-dep_cent"/>
</dbReference>